<reference evidence="1 2" key="1">
    <citation type="submission" date="2015-01" db="EMBL/GenBank/DDBJ databases">
        <title>Comparative genomics of the lactic acid bacteria isolated from the honey bee gut.</title>
        <authorList>
            <person name="Ellegaard K.M."/>
            <person name="Tamarit D."/>
            <person name="Javelind E."/>
            <person name="Olofsson T."/>
            <person name="Andersson S.G."/>
            <person name="Vasquez A."/>
        </authorList>
    </citation>
    <scope>NUCLEOTIDE SEQUENCE [LARGE SCALE GENOMIC DNA]</scope>
    <source>
        <strain evidence="1 2">Bin4</strain>
    </source>
</reference>
<dbReference type="AlphaFoldDB" id="A0A0F4LQY7"/>
<dbReference type="Gene3D" id="3.40.30.10">
    <property type="entry name" value="Glutaredoxin"/>
    <property type="match status" value="1"/>
</dbReference>
<name>A0A0F4LQY7_9LACO</name>
<dbReference type="Proteomes" id="UP000033558">
    <property type="component" value="Unassembled WGS sequence"/>
</dbReference>
<dbReference type="InterPro" id="IPR036249">
    <property type="entry name" value="Thioredoxin-like_sf"/>
</dbReference>
<accession>A0A0F4LQY7</accession>
<proteinExistence type="predicted"/>
<evidence type="ECO:0000313" key="2">
    <source>
        <dbReference type="Proteomes" id="UP000033558"/>
    </source>
</evidence>
<sequence length="203" mass="23170">MWEVFIFINPIGKSGLTVEKTLINFTKKHNIAVHLTFVPLSSVQIVDNYIKYNHLNQHDLQLRNQITQNITLATHCYKAATLQGKRKSRQFLMSLQEAVDFEKRPFNIDLVKEIATQSHLDVAAMLADQNSNFTAQQCLQDQQRANQLNIQTTPSIVIFDYSDAQDDQGVIIEAETGAQLEPFLNKLVSQRHVQQSPDLHILD</sequence>
<dbReference type="OrthoDB" id="2156137at2"/>
<gene>
    <name evidence="1" type="ORF">JG30_11480</name>
</gene>
<dbReference type="SUPFAM" id="SSF52833">
    <property type="entry name" value="Thioredoxin-like"/>
    <property type="match status" value="1"/>
</dbReference>
<dbReference type="RefSeq" id="WP_052725232.1">
    <property type="nucleotide sequence ID" value="NZ_JBHSZT010000010.1"/>
</dbReference>
<keyword evidence="2" id="KW-1185">Reference proteome</keyword>
<protein>
    <recommendedName>
        <fullName evidence="3">Dithiol-disulfide isomerase</fullName>
    </recommendedName>
</protein>
<dbReference type="HOGENOM" id="CLU_093802_0_0_9"/>
<dbReference type="Pfam" id="PF13743">
    <property type="entry name" value="Thioredoxin_5"/>
    <property type="match status" value="1"/>
</dbReference>
<evidence type="ECO:0000313" key="1">
    <source>
        <dbReference type="EMBL" id="KJY60960.1"/>
    </source>
</evidence>
<dbReference type="EMBL" id="JXJQ01000009">
    <property type="protein sequence ID" value="KJY60960.1"/>
    <property type="molecule type" value="Genomic_DNA"/>
</dbReference>
<dbReference type="STRING" id="1218492.JG30_11480"/>
<evidence type="ECO:0008006" key="3">
    <source>
        <dbReference type="Google" id="ProtNLM"/>
    </source>
</evidence>
<comment type="caution">
    <text evidence="1">The sequence shown here is derived from an EMBL/GenBank/DDBJ whole genome shotgun (WGS) entry which is preliminary data.</text>
</comment>
<organism evidence="1 2">
    <name type="scientific">Bombilactobacillus mellifer</name>
    <dbReference type="NCBI Taxonomy" id="1218492"/>
    <lineage>
        <taxon>Bacteria</taxon>
        <taxon>Bacillati</taxon>
        <taxon>Bacillota</taxon>
        <taxon>Bacilli</taxon>
        <taxon>Lactobacillales</taxon>
        <taxon>Lactobacillaceae</taxon>
        <taxon>Bombilactobacillus</taxon>
    </lineage>
</organism>